<protein>
    <submittedName>
        <fullName evidence="4">Tetratricopeptide repeat protein</fullName>
    </submittedName>
</protein>
<dbReference type="InterPro" id="IPR011990">
    <property type="entry name" value="TPR-like_helical_dom_sf"/>
</dbReference>
<evidence type="ECO:0000256" key="1">
    <source>
        <dbReference type="ARBA" id="ARBA00022737"/>
    </source>
</evidence>
<name>A0A7C1BHB0_UNCW3</name>
<dbReference type="Pfam" id="PF13432">
    <property type="entry name" value="TPR_16"/>
    <property type="match status" value="1"/>
</dbReference>
<sequence>MSLNDIASQFFKKGLRAERNGEYESAIDLFKRSLSAFSSDKSGVEEVLLHLGDLLLYTGRVRESVKYLKELVSVNPRDHHYHYLLGFAYSKLMKVKEAERELRKALSGDPDEPEYLRSLGWVLCVRDKLDEGEALLRKAHELDPENPYICTDLAMCLAKKEEMDEAIYMADLARELEPDSPFVEETWNFIKEYAELLKKGQRIGDIFNYFSESEVRVLSLFYDKAEPFYPEYLLEEASRIWLNFRKANRKLIRKPEVWAAALEYTIDMLFMGRGLSQVDLARKYRVSRGSISRSYKELVSTLGDELTVL</sequence>
<dbReference type="Pfam" id="PF14559">
    <property type="entry name" value="TPR_19"/>
    <property type="match status" value="1"/>
</dbReference>
<dbReference type="PANTHER" id="PTHR44943:SF8">
    <property type="entry name" value="TPR REPEAT-CONTAINING PROTEIN MJ0263"/>
    <property type="match status" value="1"/>
</dbReference>
<dbReference type="Gene3D" id="1.25.40.10">
    <property type="entry name" value="Tetratricopeptide repeat domain"/>
    <property type="match status" value="1"/>
</dbReference>
<comment type="caution">
    <text evidence="4">The sequence shown here is derived from an EMBL/GenBank/DDBJ whole genome shotgun (WGS) entry which is preliminary data.</text>
</comment>
<keyword evidence="2 3" id="KW-0802">TPR repeat</keyword>
<evidence type="ECO:0000313" key="4">
    <source>
        <dbReference type="EMBL" id="HDM90572.1"/>
    </source>
</evidence>
<proteinExistence type="predicted"/>
<feature type="repeat" description="TPR" evidence="3">
    <location>
        <begin position="45"/>
        <end position="78"/>
    </location>
</feature>
<dbReference type="PROSITE" id="PS50005">
    <property type="entry name" value="TPR"/>
    <property type="match status" value="2"/>
</dbReference>
<dbReference type="Proteomes" id="UP000885931">
    <property type="component" value="Unassembled WGS sequence"/>
</dbReference>
<dbReference type="PANTHER" id="PTHR44943">
    <property type="entry name" value="CELLULOSE SYNTHASE OPERON PROTEIN C"/>
    <property type="match status" value="1"/>
</dbReference>
<keyword evidence="1" id="KW-0677">Repeat</keyword>
<organism evidence="4">
    <name type="scientific">candidate division WOR-3 bacterium</name>
    <dbReference type="NCBI Taxonomy" id="2052148"/>
    <lineage>
        <taxon>Bacteria</taxon>
        <taxon>Bacteria division WOR-3</taxon>
    </lineage>
</organism>
<accession>A0A7C1BHB0</accession>
<evidence type="ECO:0000256" key="2">
    <source>
        <dbReference type="ARBA" id="ARBA00022803"/>
    </source>
</evidence>
<dbReference type="InterPro" id="IPR019734">
    <property type="entry name" value="TPR_rpt"/>
</dbReference>
<dbReference type="SMART" id="SM00028">
    <property type="entry name" value="TPR"/>
    <property type="match status" value="5"/>
</dbReference>
<dbReference type="AlphaFoldDB" id="A0A7C1BHB0"/>
<evidence type="ECO:0000256" key="3">
    <source>
        <dbReference type="PROSITE-ProRule" id="PRU00339"/>
    </source>
</evidence>
<dbReference type="SUPFAM" id="SSF48452">
    <property type="entry name" value="TPR-like"/>
    <property type="match status" value="1"/>
</dbReference>
<feature type="repeat" description="TPR" evidence="3">
    <location>
        <begin position="79"/>
        <end position="112"/>
    </location>
</feature>
<reference evidence="4" key="1">
    <citation type="journal article" date="2020" name="mSystems">
        <title>Genome- and Community-Level Interaction Insights into Carbon Utilization and Element Cycling Functions of Hydrothermarchaeota in Hydrothermal Sediment.</title>
        <authorList>
            <person name="Zhou Z."/>
            <person name="Liu Y."/>
            <person name="Xu W."/>
            <person name="Pan J."/>
            <person name="Luo Z.H."/>
            <person name="Li M."/>
        </authorList>
    </citation>
    <scope>NUCLEOTIDE SEQUENCE [LARGE SCALE GENOMIC DNA]</scope>
    <source>
        <strain evidence="4">HyVt-237</strain>
    </source>
</reference>
<gene>
    <name evidence="4" type="ORF">ENG67_05130</name>
</gene>
<dbReference type="EMBL" id="DRBW01000192">
    <property type="protein sequence ID" value="HDM90572.1"/>
    <property type="molecule type" value="Genomic_DNA"/>
</dbReference>
<dbReference type="InterPro" id="IPR051685">
    <property type="entry name" value="Ycf3/AcsC/BcsC/TPR_MFPF"/>
</dbReference>